<name>A0A0E9UTJ0_ANGAN</name>
<reference evidence="1" key="1">
    <citation type="submission" date="2014-11" db="EMBL/GenBank/DDBJ databases">
        <authorList>
            <person name="Amaro Gonzalez C."/>
        </authorList>
    </citation>
    <scope>NUCLEOTIDE SEQUENCE</scope>
</reference>
<accession>A0A0E9UTJ0</accession>
<sequence>MLHFLTNSLESKPRYECLSDLTYFGIILYV</sequence>
<organism evidence="1">
    <name type="scientific">Anguilla anguilla</name>
    <name type="common">European freshwater eel</name>
    <name type="synonym">Muraena anguilla</name>
    <dbReference type="NCBI Taxonomy" id="7936"/>
    <lineage>
        <taxon>Eukaryota</taxon>
        <taxon>Metazoa</taxon>
        <taxon>Chordata</taxon>
        <taxon>Craniata</taxon>
        <taxon>Vertebrata</taxon>
        <taxon>Euteleostomi</taxon>
        <taxon>Actinopterygii</taxon>
        <taxon>Neopterygii</taxon>
        <taxon>Teleostei</taxon>
        <taxon>Anguilliformes</taxon>
        <taxon>Anguillidae</taxon>
        <taxon>Anguilla</taxon>
    </lineage>
</organism>
<proteinExistence type="predicted"/>
<dbReference type="AlphaFoldDB" id="A0A0E9UTJ0"/>
<dbReference type="EMBL" id="GBXM01039511">
    <property type="protein sequence ID" value="JAH69066.1"/>
    <property type="molecule type" value="Transcribed_RNA"/>
</dbReference>
<protein>
    <submittedName>
        <fullName evidence="1">Uncharacterized protein</fullName>
    </submittedName>
</protein>
<reference evidence="1" key="2">
    <citation type="journal article" date="2015" name="Fish Shellfish Immunol.">
        <title>Early steps in the European eel (Anguilla anguilla)-Vibrio vulnificus interaction in the gills: Role of the RtxA13 toxin.</title>
        <authorList>
            <person name="Callol A."/>
            <person name="Pajuelo D."/>
            <person name="Ebbesson L."/>
            <person name="Teles M."/>
            <person name="MacKenzie S."/>
            <person name="Amaro C."/>
        </authorList>
    </citation>
    <scope>NUCLEOTIDE SEQUENCE</scope>
</reference>
<evidence type="ECO:0000313" key="1">
    <source>
        <dbReference type="EMBL" id="JAH69066.1"/>
    </source>
</evidence>